<proteinExistence type="predicted"/>
<evidence type="ECO:0000313" key="3">
    <source>
        <dbReference type="Proteomes" id="UP000826195"/>
    </source>
</evidence>
<gene>
    <name evidence="2" type="ORF">KQX54_017226</name>
</gene>
<protein>
    <submittedName>
        <fullName evidence="2">Uncharacterized protein</fullName>
    </submittedName>
</protein>
<comment type="caution">
    <text evidence="2">The sequence shown here is derived from an EMBL/GenBank/DDBJ whole genome shotgun (WGS) entry which is preliminary data.</text>
</comment>
<feature type="compositionally biased region" description="Low complexity" evidence="1">
    <location>
        <begin position="126"/>
        <end position="141"/>
    </location>
</feature>
<organism evidence="2 3">
    <name type="scientific">Cotesia glomerata</name>
    <name type="common">Lepidopteran parasitic wasp</name>
    <name type="synonym">Apanteles glomeratus</name>
    <dbReference type="NCBI Taxonomy" id="32391"/>
    <lineage>
        <taxon>Eukaryota</taxon>
        <taxon>Metazoa</taxon>
        <taxon>Ecdysozoa</taxon>
        <taxon>Arthropoda</taxon>
        <taxon>Hexapoda</taxon>
        <taxon>Insecta</taxon>
        <taxon>Pterygota</taxon>
        <taxon>Neoptera</taxon>
        <taxon>Endopterygota</taxon>
        <taxon>Hymenoptera</taxon>
        <taxon>Apocrita</taxon>
        <taxon>Ichneumonoidea</taxon>
        <taxon>Braconidae</taxon>
        <taxon>Microgastrinae</taxon>
        <taxon>Cotesia</taxon>
    </lineage>
</organism>
<name>A0AAV7IFH5_COTGL</name>
<accession>A0AAV7IFH5</accession>
<reference evidence="2 3" key="1">
    <citation type="journal article" date="2021" name="J. Hered.">
        <title>A chromosome-level genome assembly of the parasitoid wasp, Cotesia glomerata (Hymenoptera: Braconidae).</title>
        <authorList>
            <person name="Pinto B.J."/>
            <person name="Weis J.J."/>
            <person name="Gamble T."/>
            <person name="Ode P.J."/>
            <person name="Paul R."/>
            <person name="Zaspel J.M."/>
        </authorList>
    </citation>
    <scope>NUCLEOTIDE SEQUENCE [LARGE SCALE GENOMIC DNA]</scope>
    <source>
        <strain evidence="2">CgM1</strain>
    </source>
</reference>
<evidence type="ECO:0000256" key="1">
    <source>
        <dbReference type="SAM" id="MobiDB-lite"/>
    </source>
</evidence>
<keyword evidence="3" id="KW-1185">Reference proteome</keyword>
<evidence type="ECO:0000313" key="2">
    <source>
        <dbReference type="EMBL" id="KAH0550067.1"/>
    </source>
</evidence>
<dbReference type="Proteomes" id="UP000826195">
    <property type="component" value="Unassembled WGS sequence"/>
</dbReference>
<dbReference type="AlphaFoldDB" id="A0AAV7IFH5"/>
<feature type="compositionally biased region" description="Polar residues" evidence="1">
    <location>
        <begin position="114"/>
        <end position="125"/>
    </location>
</feature>
<dbReference type="EMBL" id="JAHXZJ010001864">
    <property type="protein sequence ID" value="KAH0550067.1"/>
    <property type="molecule type" value="Genomic_DNA"/>
</dbReference>
<feature type="region of interest" description="Disordered" evidence="1">
    <location>
        <begin position="113"/>
        <end position="141"/>
    </location>
</feature>
<sequence length="154" mass="17220">MPPIVSVGWTRVRGPESSSAPGVWSFDPPPRCDWYLEPLIPRTSHQKILVRPQRGTGDSSSSEYRDTDSYLPLPMAMAREASRCRFNMATYCYPTSKGSEAVGNVCKLPEPEDASTNQILGSSNHPSFSPSPTLSSRSLDSPNFRLRHFPWKFE</sequence>